<dbReference type="PANTHER" id="PTHR10173:SF52">
    <property type="entry name" value="METHIONINE-R-SULFOXIDE REDUCTASE B1"/>
    <property type="match status" value="1"/>
</dbReference>
<feature type="domain" description="MsrB" evidence="10">
    <location>
        <begin position="18"/>
        <end position="140"/>
    </location>
</feature>
<dbReference type="Proteomes" id="UP000591735">
    <property type="component" value="Unassembled WGS sequence"/>
</dbReference>
<dbReference type="GO" id="GO:0006979">
    <property type="term" value="P:response to oxidative stress"/>
    <property type="evidence" value="ECO:0007669"/>
    <property type="project" value="InterPro"/>
</dbReference>
<dbReference type="FunFam" id="2.170.150.20:FF:000001">
    <property type="entry name" value="Peptide methionine sulfoxide reductase MsrB"/>
    <property type="match status" value="1"/>
</dbReference>
<keyword evidence="4 9" id="KW-0479">Metal-binding</keyword>
<evidence type="ECO:0000256" key="7">
    <source>
        <dbReference type="ARBA" id="ARBA00048488"/>
    </source>
</evidence>
<protein>
    <recommendedName>
        <fullName evidence="3 9">Peptide methionine sulfoxide reductase MsrB</fullName>
        <ecNumber evidence="2 9">1.8.4.12</ecNumber>
    </recommendedName>
    <alternativeName>
        <fullName evidence="8 9">Peptide-methionine (R)-S-oxide reductase</fullName>
    </alternativeName>
</protein>
<organism evidence="11 12">
    <name type="scientific">Marinobacter oulmenensis</name>
    <dbReference type="NCBI Taxonomy" id="643747"/>
    <lineage>
        <taxon>Bacteria</taxon>
        <taxon>Pseudomonadati</taxon>
        <taxon>Pseudomonadota</taxon>
        <taxon>Gammaproteobacteria</taxon>
        <taxon>Pseudomonadales</taxon>
        <taxon>Marinobacteraceae</taxon>
        <taxon>Marinobacter</taxon>
    </lineage>
</organism>
<name>A0A840UFD0_9GAMM</name>
<evidence type="ECO:0000256" key="4">
    <source>
        <dbReference type="ARBA" id="ARBA00022723"/>
    </source>
</evidence>
<evidence type="ECO:0000256" key="6">
    <source>
        <dbReference type="ARBA" id="ARBA00023002"/>
    </source>
</evidence>
<feature type="binding site" evidence="9">
    <location>
        <position position="57"/>
    </location>
    <ligand>
        <name>Zn(2+)</name>
        <dbReference type="ChEBI" id="CHEBI:29105"/>
    </ligand>
</feature>
<evidence type="ECO:0000259" key="10">
    <source>
        <dbReference type="PROSITE" id="PS51790"/>
    </source>
</evidence>
<dbReference type="Pfam" id="PF01641">
    <property type="entry name" value="SelR"/>
    <property type="match status" value="1"/>
</dbReference>
<comment type="catalytic activity">
    <reaction evidence="7 9">
        <text>L-methionyl-[protein] + [thioredoxin]-disulfide + H2O = L-methionyl-(R)-S-oxide-[protein] + [thioredoxin]-dithiol</text>
        <dbReference type="Rhea" id="RHEA:24164"/>
        <dbReference type="Rhea" id="RHEA-COMP:10698"/>
        <dbReference type="Rhea" id="RHEA-COMP:10700"/>
        <dbReference type="Rhea" id="RHEA-COMP:12313"/>
        <dbReference type="Rhea" id="RHEA-COMP:12314"/>
        <dbReference type="ChEBI" id="CHEBI:15377"/>
        <dbReference type="ChEBI" id="CHEBI:16044"/>
        <dbReference type="ChEBI" id="CHEBI:29950"/>
        <dbReference type="ChEBI" id="CHEBI:45764"/>
        <dbReference type="ChEBI" id="CHEBI:50058"/>
        <dbReference type="EC" id="1.8.4.12"/>
    </reaction>
</comment>
<gene>
    <name evidence="9" type="primary">msrB</name>
    <name evidence="11" type="ORF">HNR38_000334</name>
</gene>
<dbReference type="AlphaFoldDB" id="A0A840UFD0"/>
<keyword evidence="12" id="KW-1185">Reference proteome</keyword>
<reference evidence="11 12" key="1">
    <citation type="submission" date="2020-08" db="EMBL/GenBank/DDBJ databases">
        <title>Genomic Encyclopedia of Type Strains, Phase IV (KMG-IV): sequencing the most valuable type-strain genomes for metagenomic binning, comparative biology and taxonomic classification.</title>
        <authorList>
            <person name="Goeker M."/>
        </authorList>
    </citation>
    <scope>NUCLEOTIDE SEQUENCE [LARGE SCALE GENOMIC DNA]</scope>
    <source>
        <strain evidence="11 12">DSM 22359</strain>
    </source>
</reference>
<evidence type="ECO:0000256" key="8">
    <source>
        <dbReference type="ARBA" id="ARBA00075819"/>
    </source>
</evidence>
<evidence type="ECO:0000313" key="11">
    <source>
        <dbReference type="EMBL" id="MBB5319866.1"/>
    </source>
</evidence>
<dbReference type="NCBIfam" id="TIGR00357">
    <property type="entry name" value="peptide-methionine (R)-S-oxide reductase MsrB"/>
    <property type="match status" value="1"/>
</dbReference>
<dbReference type="HAMAP" id="MF_01400">
    <property type="entry name" value="MsrB"/>
    <property type="match status" value="1"/>
</dbReference>
<proteinExistence type="inferred from homology"/>
<sequence length="146" mass="16015">MTKSAAGYDLTPLTEAEIAEKAAGLTDEERRILLDHGTEHPFCGTLLDNKQAGVYHCRLCDLPLFASNAKFDSGSGWPSFFQPFDPDHIRYLEDNSLGMARTEIRCPRCDSHLGHVFPDGPPPTGQRYCLNSVAMVFQAGDEAALA</sequence>
<evidence type="ECO:0000256" key="9">
    <source>
        <dbReference type="HAMAP-Rule" id="MF_01400"/>
    </source>
</evidence>
<feature type="active site" description="Nucleophile" evidence="9">
    <location>
        <position position="129"/>
    </location>
</feature>
<comment type="similarity">
    <text evidence="1 9">Belongs to the MsrB Met sulfoxide reductase family.</text>
</comment>
<dbReference type="GO" id="GO:0033743">
    <property type="term" value="F:peptide-methionine (R)-S-oxide reductase activity"/>
    <property type="evidence" value="ECO:0007669"/>
    <property type="project" value="UniProtKB-UniRule"/>
</dbReference>
<keyword evidence="5 9" id="KW-0862">Zinc</keyword>
<dbReference type="EC" id="1.8.4.12" evidence="2 9"/>
<evidence type="ECO:0000256" key="5">
    <source>
        <dbReference type="ARBA" id="ARBA00022833"/>
    </source>
</evidence>
<comment type="cofactor">
    <cofactor evidence="9">
        <name>Zn(2+)</name>
        <dbReference type="ChEBI" id="CHEBI:29105"/>
    </cofactor>
    <text evidence="9">Binds 1 zinc ion per subunit. The zinc ion is important for the structural integrity of the protein.</text>
</comment>
<feature type="binding site" evidence="9">
    <location>
        <position position="109"/>
    </location>
    <ligand>
        <name>Zn(2+)</name>
        <dbReference type="ChEBI" id="CHEBI:29105"/>
    </ligand>
</feature>
<comment type="caution">
    <text evidence="11">The sequence shown here is derived from an EMBL/GenBank/DDBJ whole genome shotgun (WGS) entry which is preliminary data.</text>
</comment>
<dbReference type="InterPro" id="IPR011057">
    <property type="entry name" value="Mss4-like_sf"/>
</dbReference>
<evidence type="ECO:0000313" key="12">
    <source>
        <dbReference type="Proteomes" id="UP000591735"/>
    </source>
</evidence>
<dbReference type="GO" id="GO:0008270">
    <property type="term" value="F:zinc ion binding"/>
    <property type="evidence" value="ECO:0007669"/>
    <property type="project" value="UniProtKB-UniRule"/>
</dbReference>
<dbReference type="InterPro" id="IPR002579">
    <property type="entry name" value="Met_Sox_Rdtase_MsrB_dom"/>
</dbReference>
<dbReference type="GO" id="GO:0005737">
    <property type="term" value="C:cytoplasm"/>
    <property type="evidence" value="ECO:0007669"/>
    <property type="project" value="TreeGrafter"/>
</dbReference>
<dbReference type="PROSITE" id="PS51790">
    <property type="entry name" value="MSRB"/>
    <property type="match status" value="1"/>
</dbReference>
<dbReference type="Gene3D" id="2.170.150.20">
    <property type="entry name" value="Peptide methionine sulfoxide reductase"/>
    <property type="match status" value="1"/>
</dbReference>
<accession>A0A840UFD0</accession>
<dbReference type="InterPro" id="IPR028427">
    <property type="entry name" value="Met_Sox_Rdtase_MsrB"/>
</dbReference>
<dbReference type="RefSeq" id="WP_183699109.1">
    <property type="nucleotide sequence ID" value="NZ_JACHFE010000001.1"/>
</dbReference>
<dbReference type="PANTHER" id="PTHR10173">
    <property type="entry name" value="METHIONINE SULFOXIDE REDUCTASE"/>
    <property type="match status" value="1"/>
</dbReference>
<evidence type="ECO:0000256" key="3">
    <source>
        <dbReference type="ARBA" id="ARBA00021130"/>
    </source>
</evidence>
<evidence type="ECO:0000256" key="2">
    <source>
        <dbReference type="ARBA" id="ARBA00012499"/>
    </source>
</evidence>
<keyword evidence="6 9" id="KW-0560">Oxidoreductase</keyword>
<dbReference type="GO" id="GO:0030091">
    <property type="term" value="P:protein repair"/>
    <property type="evidence" value="ECO:0007669"/>
    <property type="project" value="InterPro"/>
</dbReference>
<evidence type="ECO:0000256" key="1">
    <source>
        <dbReference type="ARBA" id="ARBA00007174"/>
    </source>
</evidence>
<feature type="binding site" evidence="9">
    <location>
        <position position="60"/>
    </location>
    <ligand>
        <name>Zn(2+)</name>
        <dbReference type="ChEBI" id="CHEBI:29105"/>
    </ligand>
</feature>
<feature type="binding site" evidence="9">
    <location>
        <position position="106"/>
    </location>
    <ligand>
        <name>Zn(2+)</name>
        <dbReference type="ChEBI" id="CHEBI:29105"/>
    </ligand>
</feature>
<dbReference type="EMBL" id="JACHFE010000001">
    <property type="protein sequence ID" value="MBB5319866.1"/>
    <property type="molecule type" value="Genomic_DNA"/>
</dbReference>
<dbReference type="SUPFAM" id="SSF51316">
    <property type="entry name" value="Mss4-like"/>
    <property type="match status" value="1"/>
</dbReference>